<dbReference type="HOGENOM" id="CLU_121897_0_0_11"/>
<dbReference type="STRING" id="1415166.NONO_c60750"/>
<organism evidence="1 2">
    <name type="scientific">Nocardia nova SH22a</name>
    <dbReference type="NCBI Taxonomy" id="1415166"/>
    <lineage>
        <taxon>Bacteria</taxon>
        <taxon>Bacillati</taxon>
        <taxon>Actinomycetota</taxon>
        <taxon>Actinomycetes</taxon>
        <taxon>Mycobacteriales</taxon>
        <taxon>Nocardiaceae</taxon>
        <taxon>Nocardia</taxon>
    </lineage>
</organism>
<protein>
    <submittedName>
        <fullName evidence="1">Putative bacteriophage protein</fullName>
    </submittedName>
</protein>
<proteinExistence type="predicted"/>
<dbReference type="OrthoDB" id="4773581at2"/>
<evidence type="ECO:0000313" key="2">
    <source>
        <dbReference type="Proteomes" id="UP000019150"/>
    </source>
</evidence>
<dbReference type="KEGG" id="nno:NONO_c60750"/>
<evidence type="ECO:0000313" key="1">
    <source>
        <dbReference type="EMBL" id="AHH20851.1"/>
    </source>
</evidence>
<dbReference type="Proteomes" id="UP000019150">
    <property type="component" value="Chromosome"/>
</dbReference>
<name>W5TUL8_9NOCA</name>
<accession>W5TUL8</accession>
<dbReference type="PATRIC" id="fig|1415166.3.peg.6251"/>
<sequence length="192" mass="20671">MDPLATAQDVETQLGRDLTETEQARVEGILAKASDLFRRKARQDFTLGESTVRLKSNGGEIRLEQEPVTAVTTVVDDCGAAVDHRWAGQLLWVTRNGCPLGSHEFVTVTYSHGGEVPDLVRQTIAEVVARVLNVDSRALSGVVTATETTGPFSETLTYAGWAVGGQTMLSPADEAIALSYRYPGGQTIVLRP</sequence>
<reference evidence="1 2" key="1">
    <citation type="journal article" date="2014" name="Appl. Environ. Microbiol.">
        <title>Insights into the Microbial Degradation of Rubber and Gutta-Percha by Analysis of the Complete Genome of Nocardia nova SH22a.</title>
        <authorList>
            <person name="Luo Q."/>
            <person name="Hiessl S."/>
            <person name="Poehlein A."/>
            <person name="Daniel R."/>
            <person name="Steinbuchel A."/>
        </authorList>
    </citation>
    <scope>NUCLEOTIDE SEQUENCE [LARGE SCALE GENOMIC DNA]</scope>
    <source>
        <strain evidence="1">SH22a</strain>
    </source>
</reference>
<dbReference type="RefSeq" id="WP_025352190.1">
    <property type="nucleotide sequence ID" value="NZ_CP006850.1"/>
</dbReference>
<gene>
    <name evidence="1" type="ORF">NONO_c60750</name>
</gene>
<dbReference type="AlphaFoldDB" id="W5TUL8"/>
<dbReference type="EMBL" id="CP006850">
    <property type="protein sequence ID" value="AHH20851.1"/>
    <property type="molecule type" value="Genomic_DNA"/>
</dbReference>
<keyword evidence="2" id="KW-1185">Reference proteome</keyword>